<reference evidence="2" key="1">
    <citation type="submission" date="2002-04" db="EMBL/GenBank/DDBJ databases">
        <title>Genomic sequence for Oryza sativa, Nipponbare strain, clone OSJNBb0081F12, from chromosome 10, complete sequence.</title>
        <authorList>
            <person name="McCombie W.R."/>
            <person name="de la Bastide M."/>
            <person name="Spiegel L."/>
            <person name="Kirchoff K."/>
            <person name="Preston R."/>
            <person name="Kuit K."/>
            <person name="Nascimento L."/>
            <person name="Bell M."/>
            <person name="Balija V."/>
            <person name="Baker J."/>
            <person name="Vil M.D."/>
            <person name="Zutavern T."/>
            <person name="Santos L."/>
            <person name="Miller B."/>
            <person name="Cunnius D.M."/>
            <person name="Shah R."/>
            <person name="King L."/>
            <person name="Bahret A."/>
            <person name="Yang C."/>
            <person name="Dike S."/>
            <person name="O'Shaughnessy A."/>
            <person name="Palmer L."/>
            <person name="Dedhia N."/>
        </authorList>
    </citation>
    <scope>NUCLEOTIDE SEQUENCE</scope>
    <source>
        <strain evidence="2">Nipponbare</strain>
    </source>
</reference>
<sequence length="136" mass="15227">MPGAATTAVVGSRRGTQHAEGPATIIAIGTANPANIVPQDEFADYYFGLTKSEHLTELKDKMKRIFNTVDPSFYIVRSMYVKRKCQVNPIIVTTTSHRNKSGQKSGIEKRYNHPYEEIITAHPEIIDCHTLKILNI</sequence>
<gene>
    <name evidence="3" type="ORF">OSJNAb0015J03.21</name>
    <name evidence="2" type="ORF">OSJNBb0081F12.6</name>
</gene>
<dbReference type="Proteomes" id="UP000000763">
    <property type="component" value="Chromosome 10"/>
</dbReference>
<organism evidence="2 4">
    <name type="scientific">Oryza sativa subsp. japonica</name>
    <name type="common">Rice</name>
    <dbReference type="NCBI Taxonomy" id="39947"/>
    <lineage>
        <taxon>Eukaryota</taxon>
        <taxon>Viridiplantae</taxon>
        <taxon>Streptophyta</taxon>
        <taxon>Embryophyta</taxon>
        <taxon>Tracheophyta</taxon>
        <taxon>Spermatophyta</taxon>
        <taxon>Magnoliopsida</taxon>
        <taxon>Liliopsida</taxon>
        <taxon>Poales</taxon>
        <taxon>Poaceae</taxon>
        <taxon>BOP clade</taxon>
        <taxon>Oryzoideae</taxon>
        <taxon>Oryzeae</taxon>
        <taxon>Oryzinae</taxon>
        <taxon>Oryza</taxon>
        <taxon>Oryza sativa</taxon>
    </lineage>
</organism>
<evidence type="ECO:0000313" key="2">
    <source>
        <dbReference type="EMBL" id="AAM01006.1"/>
    </source>
</evidence>
<dbReference type="GO" id="GO:0016747">
    <property type="term" value="F:acyltransferase activity, transferring groups other than amino-acyl groups"/>
    <property type="evidence" value="ECO:0007669"/>
    <property type="project" value="InterPro"/>
</dbReference>
<accession>A0A5S6R8N4</accession>
<feature type="domain" description="Chalcone/stilbene synthase N-terminal" evidence="1">
    <location>
        <begin position="14"/>
        <end position="68"/>
    </location>
</feature>
<dbReference type="PANTHER" id="PTHR11877:SF23">
    <property type="entry name" value="OS10G0177300 PROTEIN"/>
    <property type="match status" value="1"/>
</dbReference>
<name>A0A5S6R8N4_ORYSJ</name>
<dbReference type="InterPro" id="IPR011141">
    <property type="entry name" value="Polyketide_synthase_type-III"/>
</dbReference>
<dbReference type="EMBL" id="AC090488">
    <property type="protein sequence ID" value="AAM01006.1"/>
    <property type="molecule type" value="Genomic_DNA"/>
</dbReference>
<reference evidence="4" key="4">
    <citation type="journal article" date="2008" name="Nucleic Acids Res.">
        <title>The rice annotation project database (RAP-DB): 2008 update.</title>
        <authorList>
            <consortium name="The rice annotation project (RAP)"/>
        </authorList>
    </citation>
    <scope>GENOME REANNOTATION</scope>
    <source>
        <strain evidence="4">cv. Nipponbare</strain>
    </source>
</reference>
<reference evidence="4" key="3">
    <citation type="journal article" date="2005" name="Nature">
        <title>The map-based sequence of the rice genome.</title>
        <authorList>
            <consortium name="International rice genome sequencing project (IRGSP)"/>
            <person name="Matsumoto T."/>
            <person name="Wu J."/>
            <person name="Kanamori H."/>
            <person name="Katayose Y."/>
            <person name="Fujisawa M."/>
            <person name="Namiki N."/>
            <person name="Mizuno H."/>
            <person name="Yamamoto K."/>
            <person name="Antonio B.A."/>
            <person name="Baba T."/>
            <person name="Sakata K."/>
            <person name="Nagamura Y."/>
            <person name="Aoki H."/>
            <person name="Arikawa K."/>
            <person name="Arita K."/>
            <person name="Bito T."/>
            <person name="Chiden Y."/>
            <person name="Fujitsuka N."/>
            <person name="Fukunaka R."/>
            <person name="Hamada M."/>
            <person name="Harada C."/>
            <person name="Hayashi A."/>
            <person name="Hijishita S."/>
            <person name="Honda M."/>
            <person name="Hosokawa S."/>
            <person name="Ichikawa Y."/>
            <person name="Idonuma A."/>
            <person name="Iijima M."/>
            <person name="Ikeda M."/>
            <person name="Ikeno M."/>
            <person name="Ito K."/>
            <person name="Ito S."/>
            <person name="Ito T."/>
            <person name="Ito Y."/>
            <person name="Ito Y."/>
            <person name="Iwabuchi A."/>
            <person name="Kamiya K."/>
            <person name="Karasawa W."/>
            <person name="Kurita K."/>
            <person name="Katagiri S."/>
            <person name="Kikuta A."/>
            <person name="Kobayashi H."/>
            <person name="Kobayashi N."/>
            <person name="Machita K."/>
            <person name="Maehara T."/>
            <person name="Masukawa M."/>
            <person name="Mizubayashi T."/>
            <person name="Mukai Y."/>
            <person name="Nagasaki H."/>
            <person name="Nagata Y."/>
            <person name="Naito S."/>
            <person name="Nakashima M."/>
            <person name="Nakama Y."/>
            <person name="Nakamichi Y."/>
            <person name="Nakamura M."/>
            <person name="Meguro A."/>
            <person name="Negishi M."/>
            <person name="Ohta I."/>
            <person name="Ohta T."/>
            <person name="Okamoto M."/>
            <person name="Ono N."/>
            <person name="Saji S."/>
            <person name="Sakaguchi M."/>
            <person name="Sakai K."/>
            <person name="Shibata M."/>
            <person name="Shimokawa T."/>
            <person name="Song J."/>
            <person name="Takazaki Y."/>
            <person name="Terasawa K."/>
            <person name="Tsugane M."/>
            <person name="Tsuji K."/>
            <person name="Ueda S."/>
            <person name="Waki K."/>
            <person name="Yamagata H."/>
            <person name="Yamamoto M."/>
            <person name="Yamamoto S."/>
            <person name="Yamane H."/>
            <person name="Yoshiki S."/>
            <person name="Yoshihara R."/>
            <person name="Yukawa K."/>
            <person name="Zhong H."/>
            <person name="Yano M."/>
            <person name="Yuan Q."/>
            <person name="Ouyang S."/>
            <person name="Liu J."/>
            <person name="Jones K.M."/>
            <person name="Gansberger K."/>
            <person name="Moffat K."/>
            <person name="Hill J."/>
            <person name="Bera J."/>
            <person name="Fadrosh D."/>
            <person name="Jin S."/>
            <person name="Johri S."/>
            <person name="Kim M."/>
            <person name="Overton L."/>
            <person name="Reardon M."/>
            <person name="Tsitrin T."/>
            <person name="Vuong H."/>
            <person name="Weaver B."/>
            <person name="Ciecko A."/>
            <person name="Tallon L."/>
            <person name="Jackson J."/>
            <person name="Pai G."/>
            <person name="Aken S.V."/>
            <person name="Utterback T."/>
            <person name="Reidmuller S."/>
            <person name="Feldblyum T."/>
            <person name="Hsiao J."/>
            <person name="Zismann V."/>
            <person name="Iobst S."/>
            <person name="de Vazeille A.R."/>
            <person name="Buell C.R."/>
            <person name="Ying K."/>
            <person name="Li Y."/>
            <person name="Lu T."/>
            <person name="Huang Y."/>
            <person name="Zhao Q."/>
            <person name="Feng Q."/>
            <person name="Zhang L."/>
            <person name="Zhu J."/>
            <person name="Weng Q."/>
            <person name="Mu J."/>
            <person name="Lu Y."/>
            <person name="Fan D."/>
            <person name="Liu Y."/>
            <person name="Guan J."/>
            <person name="Zhang Y."/>
            <person name="Yu S."/>
            <person name="Liu X."/>
            <person name="Zhang Y."/>
            <person name="Hong G."/>
            <person name="Han B."/>
            <person name="Choisne N."/>
            <person name="Demange N."/>
            <person name="Orjeda G."/>
            <person name="Samain S."/>
            <person name="Cattolico L."/>
            <person name="Pelletier E."/>
            <person name="Couloux A."/>
            <person name="Segurens B."/>
            <person name="Wincker P."/>
            <person name="D'Hont A."/>
            <person name="Scarpelli C."/>
            <person name="Weissenbach J."/>
            <person name="Salanoubat M."/>
            <person name="Quetier F."/>
            <person name="Yu Y."/>
            <person name="Kim H.R."/>
            <person name="Rambo T."/>
            <person name="Currie J."/>
            <person name="Collura K."/>
            <person name="Luo M."/>
            <person name="Yang T."/>
            <person name="Ammiraju J.S.S."/>
            <person name="Engler F."/>
            <person name="Soderlund C."/>
            <person name="Wing R.A."/>
            <person name="Palmer L.E."/>
            <person name="de la Bastide M."/>
            <person name="Spiegel L."/>
            <person name="Nascimento L."/>
            <person name="Zutavern T."/>
            <person name="O'Shaughnessy A."/>
            <person name="Dike S."/>
            <person name="Dedhia N."/>
            <person name="Preston R."/>
            <person name="Balija V."/>
            <person name="McCombie W.R."/>
            <person name="Chow T."/>
            <person name="Chen H."/>
            <person name="Chung M."/>
            <person name="Chen C."/>
            <person name="Shaw J."/>
            <person name="Wu H."/>
            <person name="Hsiao K."/>
            <person name="Chao Y."/>
            <person name="Chu M."/>
            <person name="Cheng C."/>
            <person name="Hour A."/>
            <person name="Lee P."/>
            <person name="Lin S."/>
            <person name="Lin Y."/>
            <person name="Liou J."/>
            <person name="Liu S."/>
            <person name="Hsing Y."/>
            <person name="Raghuvanshi S."/>
            <person name="Mohanty A."/>
            <person name="Bharti A.K."/>
            <person name="Gaur A."/>
            <person name="Gupta V."/>
            <person name="Kumar D."/>
            <person name="Ravi V."/>
            <person name="Vij S."/>
            <person name="Kapur A."/>
            <person name="Khurana P."/>
            <person name="Khurana P."/>
            <person name="Khurana J.P."/>
            <person name="Tyagi A.K."/>
            <person name="Gaikwad K."/>
            <person name="Singh A."/>
            <person name="Dalal V."/>
            <person name="Srivastava S."/>
            <person name="Dixit A."/>
            <person name="Pal A.K."/>
            <person name="Ghazi I.A."/>
            <person name="Yadav M."/>
            <person name="Pandit A."/>
            <person name="Bhargava A."/>
            <person name="Sureshbabu K."/>
            <person name="Batra K."/>
            <person name="Sharma T.R."/>
            <person name="Mohapatra T."/>
            <person name="Singh N.K."/>
            <person name="Messing J."/>
            <person name="Nelson A.B."/>
            <person name="Fuks G."/>
            <person name="Kavchok S."/>
            <person name="Keizer G."/>
            <person name="Linton E."/>
            <person name="Llaca V."/>
            <person name="Song R."/>
            <person name="Tanyolac B."/>
            <person name="Young S."/>
            <person name="Ho-Il K."/>
            <person name="Hahn J.H."/>
            <person name="Sangsakoo G."/>
            <person name="Vanavichit A."/>
            <person name="de Mattos Luiz.A.T."/>
            <person name="Zimmer P.D."/>
            <person name="Malone G."/>
            <person name="Dellagostin O."/>
            <person name="de Oliveira A.C."/>
            <person name="Bevan M."/>
            <person name="Bancroft I."/>
            <person name="Minx P."/>
            <person name="Cordum H."/>
            <person name="Wilson R."/>
            <person name="Cheng Z."/>
            <person name="Jin W."/>
            <person name="Jiang J."/>
            <person name="Leong S.A."/>
            <person name="Iwama H."/>
            <person name="Gojobori T."/>
            <person name="Itoh T."/>
            <person name="Niimura Y."/>
            <person name="Fujii Y."/>
            <person name="Habara T."/>
            <person name="Sakai H."/>
            <person name="Sato Y."/>
            <person name="Wilson G."/>
            <person name="Kumar K."/>
            <person name="McCouch S."/>
            <person name="Juretic N."/>
            <person name="Hoen D."/>
            <person name="Wright S."/>
            <person name="Bruskiewich R."/>
            <person name="Bureau T."/>
            <person name="Miyao A."/>
            <person name="Hirochika H."/>
            <person name="Nishikawa T."/>
            <person name="Kadowaki K."/>
            <person name="Sugiura M."/>
            <person name="Burr B."/>
            <person name="Sasaki T."/>
        </authorList>
    </citation>
    <scope>NUCLEOTIDE SEQUENCE [LARGE SCALE GENOMIC DNA]</scope>
    <source>
        <strain evidence="4">cv. Nipponbare</strain>
    </source>
</reference>
<dbReference type="Pfam" id="PF00195">
    <property type="entry name" value="Chal_sti_synt_N"/>
    <property type="match status" value="1"/>
</dbReference>
<dbReference type="EMBL" id="AC131375">
    <property type="protein sequence ID" value="AAN04193.1"/>
    <property type="molecule type" value="Genomic_DNA"/>
</dbReference>
<evidence type="ECO:0000313" key="4">
    <source>
        <dbReference type="Proteomes" id="UP000000763"/>
    </source>
</evidence>
<dbReference type="InterPro" id="IPR016039">
    <property type="entry name" value="Thiolase-like"/>
</dbReference>
<dbReference type="Gene3D" id="3.40.47.10">
    <property type="match status" value="1"/>
</dbReference>
<protein>
    <submittedName>
        <fullName evidence="2">Chalcone synthase</fullName>
    </submittedName>
</protein>
<reference evidence="3" key="2">
    <citation type="submission" date="2002-09" db="EMBL/GenBank/DDBJ databases">
        <title>Rice Genomic Sequence.</title>
        <authorList>
            <person name="Wing R.A."/>
            <person name="Yu Y."/>
            <person name="Soderlund C."/>
            <person name="Kim H.-R."/>
            <person name="Rambo T."/>
            <person name="Saski C."/>
            <person name="Currie J."/>
            <person name="Collura K."/>
        </authorList>
    </citation>
    <scope>NUCLEOTIDE SEQUENCE</scope>
</reference>
<dbReference type="PANTHER" id="PTHR11877">
    <property type="entry name" value="HYDROXYMETHYLGLUTARYL-COA SYNTHASE"/>
    <property type="match status" value="1"/>
</dbReference>
<proteinExistence type="predicted"/>
<dbReference type="SUPFAM" id="SSF53901">
    <property type="entry name" value="Thiolase-like"/>
    <property type="match status" value="1"/>
</dbReference>
<dbReference type="AlphaFoldDB" id="A0A5S6R8N4"/>
<evidence type="ECO:0000313" key="3">
    <source>
        <dbReference type="EMBL" id="AAN04193.1"/>
    </source>
</evidence>
<evidence type="ECO:0000259" key="1">
    <source>
        <dbReference type="Pfam" id="PF00195"/>
    </source>
</evidence>
<dbReference type="InterPro" id="IPR001099">
    <property type="entry name" value="Chalcone/stilbene_synt_N"/>
</dbReference>